<dbReference type="GO" id="GO:0003677">
    <property type="term" value="F:DNA binding"/>
    <property type="evidence" value="ECO:0007669"/>
    <property type="project" value="InterPro"/>
</dbReference>
<dbReference type="NCBIfam" id="TIGR01764">
    <property type="entry name" value="excise"/>
    <property type="match status" value="1"/>
</dbReference>
<sequence length="100" mass="11311">MNPRTSASSRAPARVEPHNIRTSARTNNTKEEVNATTTAHDAPLLYTLPEAAALLRISRTKLYELLTAHEIESIHIGRSRKIPSAALHDYIERLRIEEER</sequence>
<gene>
    <name evidence="2" type="ORF">FB559_3294</name>
</gene>
<dbReference type="InterPro" id="IPR010093">
    <property type="entry name" value="SinI_DNA-bd"/>
</dbReference>
<proteinExistence type="predicted"/>
<dbReference type="AlphaFoldDB" id="A0A543CKS1"/>
<dbReference type="Proteomes" id="UP000316096">
    <property type="component" value="Unassembled WGS sequence"/>
</dbReference>
<dbReference type="InterPro" id="IPR041657">
    <property type="entry name" value="HTH_17"/>
</dbReference>
<evidence type="ECO:0000313" key="2">
    <source>
        <dbReference type="EMBL" id="TQL97693.1"/>
    </source>
</evidence>
<name>A0A543CKS1_9ACTN</name>
<organism evidence="2 3">
    <name type="scientific">Actinoallomurus bryophytorum</name>
    <dbReference type="NCBI Taxonomy" id="1490222"/>
    <lineage>
        <taxon>Bacteria</taxon>
        <taxon>Bacillati</taxon>
        <taxon>Actinomycetota</taxon>
        <taxon>Actinomycetes</taxon>
        <taxon>Streptosporangiales</taxon>
        <taxon>Thermomonosporaceae</taxon>
        <taxon>Actinoallomurus</taxon>
    </lineage>
</organism>
<evidence type="ECO:0000259" key="1">
    <source>
        <dbReference type="Pfam" id="PF12728"/>
    </source>
</evidence>
<protein>
    <submittedName>
        <fullName evidence="2">Excisionase family DNA binding protein</fullName>
    </submittedName>
</protein>
<feature type="domain" description="Helix-turn-helix" evidence="1">
    <location>
        <begin position="45"/>
        <end position="94"/>
    </location>
</feature>
<keyword evidence="3" id="KW-1185">Reference proteome</keyword>
<dbReference type="Pfam" id="PF12728">
    <property type="entry name" value="HTH_17"/>
    <property type="match status" value="1"/>
</dbReference>
<comment type="caution">
    <text evidence="2">The sequence shown here is derived from an EMBL/GenBank/DDBJ whole genome shotgun (WGS) entry which is preliminary data.</text>
</comment>
<reference evidence="2 3" key="1">
    <citation type="submission" date="2019-06" db="EMBL/GenBank/DDBJ databases">
        <title>Sequencing the genomes of 1000 actinobacteria strains.</title>
        <authorList>
            <person name="Klenk H.-P."/>
        </authorList>
    </citation>
    <scope>NUCLEOTIDE SEQUENCE [LARGE SCALE GENOMIC DNA]</scope>
    <source>
        <strain evidence="2 3">DSM 102200</strain>
    </source>
</reference>
<accession>A0A543CKS1</accession>
<dbReference type="EMBL" id="VFOZ01000001">
    <property type="protein sequence ID" value="TQL97693.1"/>
    <property type="molecule type" value="Genomic_DNA"/>
</dbReference>
<evidence type="ECO:0000313" key="3">
    <source>
        <dbReference type="Proteomes" id="UP000316096"/>
    </source>
</evidence>